<protein>
    <submittedName>
        <fullName evidence="1">Glutamyl-tRNA(Gln) amidotransferase subunit A</fullName>
    </submittedName>
</protein>
<dbReference type="AlphaFoldDB" id="A0A0G1M0Y2"/>
<accession>A0A0G1M0Y2</accession>
<comment type="caution">
    <text evidence="1">The sequence shown here is derived from an EMBL/GenBank/DDBJ whole genome shotgun (WGS) entry which is preliminary data.</text>
</comment>
<dbReference type="GO" id="GO:0016740">
    <property type="term" value="F:transferase activity"/>
    <property type="evidence" value="ECO:0007669"/>
    <property type="project" value="UniProtKB-KW"/>
</dbReference>
<gene>
    <name evidence="1" type="ORF">UX03_C0037G0007</name>
</gene>
<reference evidence="1 2" key="1">
    <citation type="journal article" date="2015" name="Nature">
        <title>rRNA introns, odd ribosomes, and small enigmatic genomes across a large radiation of phyla.</title>
        <authorList>
            <person name="Brown C.T."/>
            <person name="Hug L.A."/>
            <person name="Thomas B.C."/>
            <person name="Sharon I."/>
            <person name="Castelle C.J."/>
            <person name="Singh A."/>
            <person name="Wilkins M.J."/>
            <person name="Williams K.H."/>
            <person name="Banfield J.F."/>
        </authorList>
    </citation>
    <scope>NUCLEOTIDE SEQUENCE [LARGE SCALE GENOMIC DNA]</scope>
</reference>
<sequence length="69" mass="7889">MNLPLTIKETQEGLKGRKFKVAELVREYLERIKKYDREINSFLTVAEESAFEKASRADEALETLGEAAL</sequence>
<evidence type="ECO:0000313" key="2">
    <source>
        <dbReference type="Proteomes" id="UP000034086"/>
    </source>
</evidence>
<feature type="non-terminal residue" evidence="1">
    <location>
        <position position="69"/>
    </location>
</feature>
<name>A0A0G1M0Y2_9BACT</name>
<dbReference type="Proteomes" id="UP000034086">
    <property type="component" value="Unassembled WGS sequence"/>
</dbReference>
<dbReference type="EMBL" id="LCKQ01000037">
    <property type="protein sequence ID" value="KKU01717.1"/>
    <property type="molecule type" value="Genomic_DNA"/>
</dbReference>
<dbReference type="Gene3D" id="3.90.1300.10">
    <property type="entry name" value="Amidase signature (AS) domain"/>
    <property type="match status" value="1"/>
</dbReference>
<dbReference type="InterPro" id="IPR036928">
    <property type="entry name" value="AS_sf"/>
</dbReference>
<dbReference type="SUPFAM" id="SSF75304">
    <property type="entry name" value="Amidase signature (AS) enzymes"/>
    <property type="match status" value="1"/>
</dbReference>
<keyword evidence="1" id="KW-0808">Transferase</keyword>
<proteinExistence type="predicted"/>
<evidence type="ECO:0000313" key="1">
    <source>
        <dbReference type="EMBL" id="KKU01717.1"/>
    </source>
</evidence>
<organism evidence="1 2">
    <name type="scientific">Candidatus Woesebacteria bacterium GW2011_GWE1_45_18</name>
    <dbReference type="NCBI Taxonomy" id="1618598"/>
    <lineage>
        <taxon>Bacteria</taxon>
        <taxon>Candidatus Woeseibacteriota</taxon>
    </lineage>
</organism>